<dbReference type="EMBL" id="JAKNSF020000178">
    <property type="protein sequence ID" value="KAK7708775.1"/>
    <property type="molecule type" value="Genomic_DNA"/>
</dbReference>
<keyword evidence="1" id="KW-0732">Signal</keyword>
<evidence type="ECO:0000313" key="2">
    <source>
        <dbReference type="EMBL" id="KAK7708775.1"/>
    </source>
</evidence>
<keyword evidence="3" id="KW-1185">Reference proteome</keyword>
<name>A0ABR1NNL5_DIAER</name>
<organism evidence="2 3">
    <name type="scientific">Diaporthe eres</name>
    <name type="common">Phomopsis oblonga</name>
    <dbReference type="NCBI Taxonomy" id="83184"/>
    <lineage>
        <taxon>Eukaryota</taxon>
        <taxon>Fungi</taxon>
        <taxon>Dikarya</taxon>
        <taxon>Ascomycota</taxon>
        <taxon>Pezizomycotina</taxon>
        <taxon>Sordariomycetes</taxon>
        <taxon>Sordariomycetidae</taxon>
        <taxon>Diaporthales</taxon>
        <taxon>Diaporthaceae</taxon>
        <taxon>Diaporthe</taxon>
        <taxon>Diaporthe eres species complex</taxon>
    </lineage>
</organism>
<feature type="signal peptide" evidence="1">
    <location>
        <begin position="1"/>
        <end position="21"/>
    </location>
</feature>
<dbReference type="Proteomes" id="UP001430848">
    <property type="component" value="Unassembled WGS sequence"/>
</dbReference>
<accession>A0ABR1NNL5</accession>
<sequence>MHSFQVALAFFMLAMANMALAAPGIYVTAMILATTLVDTVLSSGFQHSVVAVPGRVYPRQASPSRTNYESGCFNTSSFISAGGGNSTLVPWAALTNDSDPQSDIAVYEAFTTLCKKISATILTRNIPYTHCEPDEYTNGMYGIIAQMTYLGPQDVFDMRGDYDLCMGVMSLPHGCTYGGLFEEVYIFYTDSPNKTQHCNIQARPILGPCPDCTGGLLA</sequence>
<gene>
    <name evidence="2" type="ORF">SLS63_013397</name>
</gene>
<feature type="chain" id="PRO_5047010775" evidence="1">
    <location>
        <begin position="22"/>
        <end position="218"/>
    </location>
</feature>
<evidence type="ECO:0000313" key="3">
    <source>
        <dbReference type="Proteomes" id="UP001430848"/>
    </source>
</evidence>
<proteinExistence type="predicted"/>
<protein>
    <submittedName>
        <fullName evidence="2">Uncharacterized protein</fullName>
    </submittedName>
</protein>
<evidence type="ECO:0000256" key="1">
    <source>
        <dbReference type="SAM" id="SignalP"/>
    </source>
</evidence>
<reference evidence="2 3" key="1">
    <citation type="submission" date="2024-02" db="EMBL/GenBank/DDBJ databases">
        <title>De novo assembly and annotation of 12 fungi associated with fruit tree decline syndrome in Ontario, Canada.</title>
        <authorList>
            <person name="Sulman M."/>
            <person name="Ellouze W."/>
            <person name="Ilyukhin E."/>
        </authorList>
    </citation>
    <scope>NUCLEOTIDE SEQUENCE [LARGE SCALE GENOMIC DNA]</scope>
    <source>
        <strain evidence="2 3">M169</strain>
    </source>
</reference>
<comment type="caution">
    <text evidence="2">The sequence shown here is derived from an EMBL/GenBank/DDBJ whole genome shotgun (WGS) entry which is preliminary data.</text>
</comment>